<evidence type="ECO:0000313" key="2">
    <source>
        <dbReference type="RefSeq" id="XP_033364163.1"/>
    </source>
</evidence>
<dbReference type="Proteomes" id="UP000504631">
    <property type="component" value="Unplaced"/>
</dbReference>
<dbReference type="KEGG" id="bvk:117241964"/>
<proteinExistence type="predicted"/>
<accession>A0A6J3LF18</accession>
<dbReference type="RefSeq" id="XP_033364163.1">
    <property type="nucleotide sequence ID" value="XM_033508272.1"/>
</dbReference>
<gene>
    <name evidence="2" type="primary">LOC117241964</name>
</gene>
<name>A0A6J3LF18_9HYME</name>
<organism evidence="1 2">
    <name type="scientific">Bombus vosnesenskii</name>
    <dbReference type="NCBI Taxonomy" id="207650"/>
    <lineage>
        <taxon>Eukaryota</taxon>
        <taxon>Metazoa</taxon>
        <taxon>Ecdysozoa</taxon>
        <taxon>Arthropoda</taxon>
        <taxon>Hexapoda</taxon>
        <taxon>Insecta</taxon>
        <taxon>Pterygota</taxon>
        <taxon>Neoptera</taxon>
        <taxon>Endopterygota</taxon>
        <taxon>Hymenoptera</taxon>
        <taxon>Apocrita</taxon>
        <taxon>Aculeata</taxon>
        <taxon>Apoidea</taxon>
        <taxon>Anthophila</taxon>
        <taxon>Apidae</taxon>
        <taxon>Bombus</taxon>
        <taxon>Pyrobombus</taxon>
    </lineage>
</organism>
<dbReference type="AlphaFoldDB" id="A0A6J3LF18"/>
<sequence length="151" mass="16158">MRGGSGFTYRDAMSVMKREVKVSELDIMELRPRRAITGALLFEISGQDAGTKASRLAERLAATLKDLPAKVTVPRRTAELKVIGLEDSVTPEEVATAVAEAGGCHVDEINVGVIRSASRGIGLVWLRCPLTAARKISRGGDSRPGSRINIS</sequence>
<reference evidence="2" key="1">
    <citation type="submission" date="2025-08" db="UniProtKB">
        <authorList>
            <consortium name="RefSeq"/>
        </authorList>
    </citation>
    <scope>IDENTIFICATION</scope>
    <source>
        <tissue evidence="2">Muscle</tissue>
    </source>
</reference>
<dbReference type="GeneID" id="117241964"/>
<evidence type="ECO:0000313" key="1">
    <source>
        <dbReference type="Proteomes" id="UP000504631"/>
    </source>
</evidence>
<protein>
    <submittedName>
        <fullName evidence="2">Uncharacterized protein LOC117241964</fullName>
    </submittedName>
</protein>
<keyword evidence="1" id="KW-1185">Reference proteome</keyword>